<comment type="subcellular location">
    <subcellularLocation>
        <location evidence="1">Secreted</location>
    </subcellularLocation>
</comment>
<dbReference type="AlphaFoldDB" id="A0A2G9GV62"/>
<evidence type="ECO:0008006" key="11">
    <source>
        <dbReference type="Google" id="ProtNLM"/>
    </source>
</evidence>
<evidence type="ECO:0000256" key="6">
    <source>
        <dbReference type="ARBA" id="ARBA00023157"/>
    </source>
</evidence>
<feature type="chain" id="PRO_5013587318" description="Rapid ALkalinization Factor" evidence="8">
    <location>
        <begin position="21"/>
        <end position="96"/>
    </location>
</feature>
<evidence type="ECO:0000256" key="8">
    <source>
        <dbReference type="SAM" id="SignalP"/>
    </source>
</evidence>
<dbReference type="OrthoDB" id="1037882at2759"/>
<evidence type="ECO:0000256" key="1">
    <source>
        <dbReference type="ARBA" id="ARBA00004613"/>
    </source>
</evidence>
<keyword evidence="6" id="KW-1015">Disulfide bond</keyword>
<feature type="region of interest" description="Disordered" evidence="7">
    <location>
        <begin position="73"/>
        <end position="96"/>
    </location>
</feature>
<keyword evidence="3" id="KW-0964">Secreted</keyword>
<evidence type="ECO:0000256" key="4">
    <source>
        <dbReference type="ARBA" id="ARBA00022702"/>
    </source>
</evidence>
<dbReference type="Pfam" id="PF05498">
    <property type="entry name" value="RALF"/>
    <property type="match status" value="1"/>
</dbReference>
<sequence>MAKVLVVTFAILLMASAVLSLSTEDERKKKIIGYPVLIPGRRNGPAVPANPYRRGCEKSERCRGGPLEKFLDVNPPSLQKASSHSLQRDVDKIEIN</sequence>
<keyword evidence="5 8" id="KW-0732">Signal</keyword>
<dbReference type="InterPro" id="IPR008801">
    <property type="entry name" value="RALF"/>
</dbReference>
<feature type="signal peptide" evidence="8">
    <location>
        <begin position="1"/>
        <end position="20"/>
    </location>
</feature>
<dbReference type="GO" id="GO:0005576">
    <property type="term" value="C:extracellular region"/>
    <property type="evidence" value="ECO:0007669"/>
    <property type="project" value="UniProtKB-SubCell"/>
</dbReference>
<dbReference type="EMBL" id="NKXS01003601">
    <property type="protein sequence ID" value="PIN09132.1"/>
    <property type="molecule type" value="Genomic_DNA"/>
</dbReference>
<comment type="caution">
    <text evidence="9">The sequence shown here is derived from an EMBL/GenBank/DDBJ whole genome shotgun (WGS) entry which is preliminary data.</text>
</comment>
<evidence type="ECO:0000313" key="10">
    <source>
        <dbReference type="Proteomes" id="UP000231279"/>
    </source>
</evidence>
<evidence type="ECO:0000256" key="3">
    <source>
        <dbReference type="ARBA" id="ARBA00022525"/>
    </source>
</evidence>
<comment type="similarity">
    <text evidence="2">Belongs to the plant rapid alkalinization factor (RALF) family.</text>
</comment>
<keyword evidence="4" id="KW-0372">Hormone</keyword>
<evidence type="ECO:0000256" key="7">
    <source>
        <dbReference type="SAM" id="MobiDB-lite"/>
    </source>
</evidence>
<keyword evidence="10" id="KW-1185">Reference proteome</keyword>
<organism evidence="9 10">
    <name type="scientific">Handroanthus impetiginosus</name>
    <dbReference type="NCBI Taxonomy" id="429701"/>
    <lineage>
        <taxon>Eukaryota</taxon>
        <taxon>Viridiplantae</taxon>
        <taxon>Streptophyta</taxon>
        <taxon>Embryophyta</taxon>
        <taxon>Tracheophyta</taxon>
        <taxon>Spermatophyta</taxon>
        <taxon>Magnoliopsida</taxon>
        <taxon>eudicotyledons</taxon>
        <taxon>Gunneridae</taxon>
        <taxon>Pentapetalae</taxon>
        <taxon>asterids</taxon>
        <taxon>lamiids</taxon>
        <taxon>Lamiales</taxon>
        <taxon>Bignoniaceae</taxon>
        <taxon>Crescentiina</taxon>
        <taxon>Tabebuia alliance</taxon>
        <taxon>Handroanthus</taxon>
    </lineage>
</organism>
<name>A0A2G9GV62_9LAMI</name>
<feature type="compositionally biased region" description="Polar residues" evidence="7">
    <location>
        <begin position="76"/>
        <end position="85"/>
    </location>
</feature>
<reference evidence="10" key="1">
    <citation type="journal article" date="2018" name="Gigascience">
        <title>Genome assembly of the Pink Ipe (Handroanthus impetiginosus, Bignoniaceae), a highly valued, ecologically keystone Neotropical timber forest tree.</title>
        <authorList>
            <person name="Silva-Junior O.B."/>
            <person name="Grattapaglia D."/>
            <person name="Novaes E."/>
            <person name="Collevatti R.G."/>
        </authorList>
    </citation>
    <scope>NUCLEOTIDE SEQUENCE [LARGE SCALE GENOMIC DNA]</scope>
    <source>
        <strain evidence="10">cv. UFG-1</strain>
    </source>
</reference>
<evidence type="ECO:0000313" key="9">
    <source>
        <dbReference type="EMBL" id="PIN09132.1"/>
    </source>
</evidence>
<feature type="compositionally biased region" description="Basic and acidic residues" evidence="7">
    <location>
        <begin position="86"/>
        <end position="96"/>
    </location>
</feature>
<dbReference type="GO" id="GO:0005179">
    <property type="term" value="F:hormone activity"/>
    <property type="evidence" value="ECO:0007669"/>
    <property type="project" value="UniProtKB-KW"/>
</dbReference>
<accession>A0A2G9GV62</accession>
<gene>
    <name evidence="9" type="ORF">CDL12_18284</name>
</gene>
<evidence type="ECO:0000256" key="2">
    <source>
        <dbReference type="ARBA" id="ARBA00009178"/>
    </source>
</evidence>
<proteinExistence type="inferred from homology"/>
<dbReference type="Proteomes" id="UP000231279">
    <property type="component" value="Unassembled WGS sequence"/>
</dbReference>
<protein>
    <recommendedName>
        <fullName evidence="11">Rapid ALkalinization Factor</fullName>
    </recommendedName>
</protein>
<evidence type="ECO:0000256" key="5">
    <source>
        <dbReference type="ARBA" id="ARBA00022729"/>
    </source>
</evidence>